<organism evidence="2 3">
    <name type="scientific">Alkalisalibacterium limincola</name>
    <dbReference type="NCBI Taxonomy" id="2699169"/>
    <lineage>
        <taxon>Bacteria</taxon>
        <taxon>Pseudomonadati</taxon>
        <taxon>Pseudomonadota</taxon>
        <taxon>Gammaproteobacteria</taxon>
        <taxon>Lysobacterales</taxon>
        <taxon>Lysobacteraceae</taxon>
        <taxon>Alkalisalibacterium</taxon>
    </lineage>
</organism>
<dbReference type="Proteomes" id="UP000321248">
    <property type="component" value="Unassembled WGS sequence"/>
</dbReference>
<dbReference type="RefSeq" id="WP_147891633.1">
    <property type="nucleotide sequence ID" value="NZ_VRTS01000005.1"/>
</dbReference>
<evidence type="ECO:0000256" key="1">
    <source>
        <dbReference type="SAM" id="Phobius"/>
    </source>
</evidence>
<protein>
    <recommendedName>
        <fullName evidence="4">DUF3185 family protein</fullName>
    </recommendedName>
</protein>
<name>A0A5C8KS31_9GAMM</name>
<reference evidence="2 3" key="1">
    <citation type="submission" date="2019-08" db="EMBL/GenBank/DDBJ databases">
        <authorList>
            <person name="Karlyshev A.V."/>
        </authorList>
    </citation>
    <scope>NUCLEOTIDE SEQUENCE [LARGE SCALE GENOMIC DNA]</scope>
    <source>
        <strain evidence="2 3">Alg18-2.2</strain>
    </source>
</reference>
<accession>A0A5C8KS31</accession>
<keyword evidence="3" id="KW-1185">Reference proteome</keyword>
<keyword evidence="1" id="KW-0472">Membrane</keyword>
<dbReference type="AlphaFoldDB" id="A0A5C8KS31"/>
<keyword evidence="1" id="KW-0812">Transmembrane</keyword>
<keyword evidence="1" id="KW-1133">Transmembrane helix</keyword>
<gene>
    <name evidence="2" type="ORF">FU658_08135</name>
</gene>
<dbReference type="EMBL" id="VRTS01000005">
    <property type="protein sequence ID" value="TXK62214.1"/>
    <property type="molecule type" value="Genomic_DNA"/>
</dbReference>
<feature type="transmembrane region" description="Helical" evidence="1">
    <location>
        <begin position="5"/>
        <end position="24"/>
    </location>
</feature>
<evidence type="ECO:0008006" key="4">
    <source>
        <dbReference type="Google" id="ProtNLM"/>
    </source>
</evidence>
<sequence length="79" mass="7872">MRAAFFVIGAILAIAGILLFTGIFQVGSSDEVMQVGDAAVEVGDGGIRVTDKGGNNRILGITLLVIGGVGIAAGALSKK</sequence>
<proteinExistence type="predicted"/>
<feature type="transmembrane region" description="Helical" evidence="1">
    <location>
        <begin position="58"/>
        <end position="76"/>
    </location>
</feature>
<evidence type="ECO:0000313" key="3">
    <source>
        <dbReference type="Proteomes" id="UP000321248"/>
    </source>
</evidence>
<comment type="caution">
    <text evidence="2">The sequence shown here is derived from an EMBL/GenBank/DDBJ whole genome shotgun (WGS) entry which is preliminary data.</text>
</comment>
<evidence type="ECO:0000313" key="2">
    <source>
        <dbReference type="EMBL" id="TXK62214.1"/>
    </source>
</evidence>